<evidence type="ECO:0000313" key="3">
    <source>
        <dbReference type="Proteomes" id="UP000316095"/>
    </source>
</evidence>
<protein>
    <submittedName>
        <fullName evidence="2">Uncharacterized protein</fullName>
    </submittedName>
</protein>
<dbReference type="RefSeq" id="WP_146505327.1">
    <property type="nucleotide sequence ID" value="NZ_SJPG01000001.1"/>
</dbReference>
<feature type="region of interest" description="Disordered" evidence="1">
    <location>
        <begin position="195"/>
        <end position="233"/>
    </location>
</feature>
<feature type="region of interest" description="Disordered" evidence="1">
    <location>
        <begin position="899"/>
        <end position="946"/>
    </location>
</feature>
<name>A0A5C5XMC2_9PLAN</name>
<evidence type="ECO:0000313" key="2">
    <source>
        <dbReference type="EMBL" id="TWT63601.1"/>
    </source>
</evidence>
<proteinExistence type="predicted"/>
<comment type="caution">
    <text evidence="2">The sequence shown here is derived from an EMBL/GenBank/DDBJ whole genome shotgun (WGS) entry which is preliminary data.</text>
</comment>
<feature type="compositionally biased region" description="Basic and acidic residues" evidence="1">
    <location>
        <begin position="921"/>
        <end position="937"/>
    </location>
</feature>
<keyword evidence="3" id="KW-1185">Reference proteome</keyword>
<dbReference type="EMBL" id="SJPG01000001">
    <property type="protein sequence ID" value="TWT63601.1"/>
    <property type="molecule type" value="Genomic_DNA"/>
</dbReference>
<dbReference type="OrthoDB" id="498769at2"/>
<dbReference type="Proteomes" id="UP000316095">
    <property type="component" value="Unassembled WGS sequence"/>
</dbReference>
<evidence type="ECO:0000256" key="1">
    <source>
        <dbReference type="SAM" id="MobiDB-lite"/>
    </source>
</evidence>
<accession>A0A5C5XMC2</accession>
<organism evidence="2 3">
    <name type="scientific">Rubinisphaera italica</name>
    <dbReference type="NCBI Taxonomy" id="2527969"/>
    <lineage>
        <taxon>Bacteria</taxon>
        <taxon>Pseudomonadati</taxon>
        <taxon>Planctomycetota</taxon>
        <taxon>Planctomycetia</taxon>
        <taxon>Planctomycetales</taxon>
        <taxon>Planctomycetaceae</taxon>
        <taxon>Rubinisphaera</taxon>
    </lineage>
</organism>
<dbReference type="AlphaFoldDB" id="A0A5C5XMC2"/>
<sequence>MISGPEILYARLDASAKQLSQQLLTASASIQQDQLHIEDSLSTSLAEFLNLEQQLRSSLEDLFQEVGLIPPEEMKSTSWSQLKNFLVIPTQLMSARTEVAQLKQHLNSATSREGDFEQISTQVDQLEILVNEASLPLNSEIIELAGKRHPLQSEVTEYVESARKIQAAAPVSREPSTPLRDLKYTSLFDFEKSESAPLSDFKEQTEQIPTESPEDEEISQTVSPPELIPLTDDDLGDDFIFDDIEENRDEKQILTSTELHDRIEQQEEIERTQAAQEHELTRDSVFDDSDDIFSEESLKTTSETIRGSRSTDIQQEIQASLNSGEAETEEIPVFLSQEQIEIDYSQISESADRAANAQNRFDRASYLGRLIWELISLGEYAWAYQVSKCLYANVDKDLTIPAPPPWLIALLVMGDSVRLSSGRVAREFKMIAEQYRTEAQAIASDPESADAFLLRAALIRGAVTTAAPAASDLLRSYSIETSQSQLYNYCSRVASFVAQSTGLKLDQYFYRPGAASIEADARSVRARVVAWRPKAFNEILPYQVATPLFSHAYWCVQSPTASRKPEVIEEWRTRQALQAHISRMLQSILDNKLNQSSTVESEIRRLSHSVLLVDGQTHAILSDHETIVIEGRELYNHVQEAIEFASHWLVLAGSYPGMESVLVPQEVNELRDEIDRRQQSVFLEMKKLEKTYGMHAHRSALTACRRSMDRISQLFHPMEEPRIAEQDPLCLLNAVLLKIPGITLEDDWQCKVSSSTLEHQILLTLKQGRISWEDAFEQQLKIGSYRAARSLLKIDAWTARQRQWMTSQLEERRHDNAESLIALASQVKGKILESRQLDVINVMESARLIKQIESVEERIPSEYQLDHLRNELNQLWQLMESRRETELRKMKDKMTRLQKNLPAADSEESEQENALLFEDADMYKPELPKEPEKKSGEEPDDWAIDV</sequence>
<feature type="compositionally biased region" description="Basic and acidic residues" evidence="1">
    <location>
        <begin position="195"/>
        <end position="205"/>
    </location>
</feature>
<reference evidence="2 3" key="1">
    <citation type="submission" date="2019-02" db="EMBL/GenBank/DDBJ databases">
        <title>Deep-cultivation of Planctomycetes and their phenomic and genomic characterization uncovers novel biology.</title>
        <authorList>
            <person name="Wiegand S."/>
            <person name="Jogler M."/>
            <person name="Boedeker C."/>
            <person name="Pinto D."/>
            <person name="Vollmers J."/>
            <person name="Rivas-Marin E."/>
            <person name="Kohn T."/>
            <person name="Peeters S.H."/>
            <person name="Heuer A."/>
            <person name="Rast P."/>
            <person name="Oberbeckmann S."/>
            <person name="Bunk B."/>
            <person name="Jeske O."/>
            <person name="Meyerdierks A."/>
            <person name="Storesund J.E."/>
            <person name="Kallscheuer N."/>
            <person name="Luecker S."/>
            <person name="Lage O.M."/>
            <person name="Pohl T."/>
            <person name="Merkel B.J."/>
            <person name="Hornburger P."/>
            <person name="Mueller R.-W."/>
            <person name="Bruemmer F."/>
            <person name="Labrenz M."/>
            <person name="Spormann A.M."/>
            <person name="Op Den Camp H."/>
            <person name="Overmann J."/>
            <person name="Amann R."/>
            <person name="Jetten M.S.M."/>
            <person name="Mascher T."/>
            <person name="Medema M.H."/>
            <person name="Devos D.P."/>
            <person name="Kaster A.-K."/>
            <person name="Ovreas L."/>
            <person name="Rohde M."/>
            <person name="Galperin M.Y."/>
            <person name="Jogler C."/>
        </authorList>
    </citation>
    <scope>NUCLEOTIDE SEQUENCE [LARGE SCALE GENOMIC DNA]</scope>
    <source>
        <strain evidence="2 3">Pan54</strain>
    </source>
</reference>
<gene>
    <name evidence="2" type="ORF">Pan54_43550</name>
</gene>